<evidence type="ECO:0000313" key="1">
    <source>
        <dbReference type="EMBL" id="QJA78676.1"/>
    </source>
</evidence>
<sequence length="79" mass="8942">MENSILEFANSDKLLHITNITPSYSMTFSKDGKEAGKLEWDEGVFKFTGEVQESAKVFFDFLKPLVDDYIRSKIGGNSE</sequence>
<gene>
    <name evidence="1" type="ORF">MM415A01032_0008</name>
</gene>
<name>A0A6M3KAA0_9ZZZZ</name>
<reference evidence="1" key="1">
    <citation type="submission" date="2020-03" db="EMBL/GenBank/DDBJ databases">
        <title>The deep terrestrial virosphere.</title>
        <authorList>
            <person name="Holmfeldt K."/>
            <person name="Nilsson E."/>
            <person name="Simone D."/>
            <person name="Lopez-Fernandez M."/>
            <person name="Wu X."/>
            <person name="de Brujin I."/>
            <person name="Lundin D."/>
            <person name="Andersson A."/>
            <person name="Bertilsson S."/>
            <person name="Dopson M."/>
        </authorList>
    </citation>
    <scope>NUCLEOTIDE SEQUENCE</scope>
    <source>
        <strain evidence="1">MM415A01032</strain>
    </source>
</reference>
<dbReference type="AlphaFoldDB" id="A0A6M3KAA0"/>
<dbReference type="EMBL" id="MT142348">
    <property type="protein sequence ID" value="QJA78676.1"/>
    <property type="molecule type" value="Genomic_DNA"/>
</dbReference>
<accession>A0A6M3KAA0</accession>
<proteinExistence type="predicted"/>
<protein>
    <submittedName>
        <fullName evidence="1">Uncharacterized protein</fullName>
    </submittedName>
</protein>
<organism evidence="1">
    <name type="scientific">viral metagenome</name>
    <dbReference type="NCBI Taxonomy" id="1070528"/>
    <lineage>
        <taxon>unclassified sequences</taxon>
        <taxon>metagenomes</taxon>
        <taxon>organismal metagenomes</taxon>
    </lineage>
</organism>